<feature type="transmembrane region" description="Helical" evidence="1">
    <location>
        <begin position="18"/>
        <end position="41"/>
    </location>
</feature>
<dbReference type="AlphaFoldDB" id="A0ABD7AYX2"/>
<accession>A0ABD7AYX2</accession>
<protein>
    <submittedName>
        <fullName evidence="2">Uncharacterized protein</fullName>
    </submittedName>
</protein>
<evidence type="ECO:0000256" key="1">
    <source>
        <dbReference type="SAM" id="Phobius"/>
    </source>
</evidence>
<reference evidence="3" key="1">
    <citation type="submission" date="2020-06" db="EMBL/GenBank/DDBJ databases">
        <title>REHAB project genomes.</title>
        <authorList>
            <person name="Shaw L.P."/>
        </authorList>
    </citation>
    <scope>NUCLEOTIDE SEQUENCE [LARGE SCALE GENOMIC DNA]</scope>
    <source>
        <strain evidence="3">RHBSTW-00334</strain>
    </source>
</reference>
<proteinExistence type="predicted"/>
<evidence type="ECO:0000313" key="3">
    <source>
        <dbReference type="Proteomes" id="UP000512043"/>
    </source>
</evidence>
<keyword evidence="1" id="KW-1133">Transmembrane helix</keyword>
<organism evidence="2 3">
    <name type="scientific">Citrobacter freundii</name>
    <dbReference type="NCBI Taxonomy" id="546"/>
    <lineage>
        <taxon>Bacteria</taxon>
        <taxon>Pseudomonadati</taxon>
        <taxon>Pseudomonadota</taxon>
        <taxon>Gammaproteobacteria</taxon>
        <taxon>Enterobacterales</taxon>
        <taxon>Enterobacteriaceae</taxon>
        <taxon>Citrobacter</taxon>
        <taxon>Citrobacter freundii complex</taxon>
    </lineage>
</organism>
<dbReference type="Proteomes" id="UP000512043">
    <property type="component" value="Chromosome"/>
</dbReference>
<sequence>MAKASHLNGHFFPITWKIVVKFAALVMAAYFLAVCFGGKFWRDFGEEKKLIIFNALKASRLLNKKVELE</sequence>
<dbReference type="EMBL" id="CP056597">
    <property type="protein sequence ID" value="QLY37378.1"/>
    <property type="molecule type" value="Genomic_DNA"/>
</dbReference>
<dbReference type="RefSeq" id="WP_137397961.1">
    <property type="nucleotide sequence ID" value="NZ_CP056597.1"/>
</dbReference>
<gene>
    <name evidence="2" type="ORF">HV164_12990</name>
</gene>
<evidence type="ECO:0000313" key="2">
    <source>
        <dbReference type="EMBL" id="QLY37378.1"/>
    </source>
</evidence>
<keyword evidence="1" id="KW-0812">Transmembrane</keyword>
<name>A0ABD7AYX2_CITFR</name>
<keyword evidence="1" id="KW-0472">Membrane</keyword>